<evidence type="ECO:0000256" key="1">
    <source>
        <dbReference type="ARBA" id="ARBA00007957"/>
    </source>
</evidence>
<feature type="binding site" evidence="7">
    <location>
        <position position="97"/>
    </location>
    <ligand>
        <name>Zn(2+)</name>
        <dbReference type="ChEBI" id="CHEBI:29105"/>
    </ligand>
</feature>
<dbReference type="InterPro" id="IPR043135">
    <property type="entry name" value="Fur_C"/>
</dbReference>
<dbReference type="Proteomes" id="UP000061660">
    <property type="component" value="Chromosome"/>
</dbReference>
<comment type="cofactor">
    <cofactor evidence="7">
        <name>Zn(2+)</name>
        <dbReference type="ChEBI" id="CHEBI:29105"/>
    </cofactor>
    <text evidence="7">Binds 1 zinc ion per subunit.</text>
</comment>
<accession>A0A0U2W5U8</accession>
<dbReference type="GO" id="GO:1900376">
    <property type="term" value="P:regulation of secondary metabolite biosynthetic process"/>
    <property type="evidence" value="ECO:0007669"/>
    <property type="project" value="TreeGrafter"/>
</dbReference>
<evidence type="ECO:0000313" key="10">
    <source>
        <dbReference type="Proteomes" id="UP000061660"/>
    </source>
</evidence>
<keyword evidence="6" id="KW-0804">Transcription</keyword>
<dbReference type="PATRIC" id="fig|162209.4.peg.3834"/>
<comment type="cofactor">
    <cofactor evidence="8">
        <name>Mn(2+)</name>
        <dbReference type="ChEBI" id="CHEBI:29035"/>
    </cofactor>
    <cofactor evidence="8">
        <name>Fe(2+)</name>
        <dbReference type="ChEBI" id="CHEBI:29033"/>
    </cofactor>
    <text evidence="8">Binds 1 Mn(2+) or Fe(2+) ion per subunit.</text>
</comment>
<dbReference type="GO" id="GO:0000976">
    <property type="term" value="F:transcription cis-regulatory region binding"/>
    <property type="evidence" value="ECO:0007669"/>
    <property type="project" value="TreeGrafter"/>
</dbReference>
<dbReference type="AlphaFoldDB" id="A0A0U2W5U8"/>
<keyword evidence="8" id="KW-0408">Iron</keyword>
<keyword evidence="4" id="KW-0805">Transcription regulation</keyword>
<evidence type="ECO:0000256" key="2">
    <source>
        <dbReference type="ARBA" id="ARBA00022491"/>
    </source>
</evidence>
<dbReference type="InterPro" id="IPR036388">
    <property type="entry name" value="WH-like_DNA-bd_sf"/>
</dbReference>
<dbReference type="EMBL" id="CP013652">
    <property type="protein sequence ID" value="ALS23940.1"/>
    <property type="molecule type" value="Genomic_DNA"/>
</dbReference>
<comment type="similarity">
    <text evidence="1">Belongs to the Fur family.</text>
</comment>
<dbReference type="Gene3D" id="3.30.1490.190">
    <property type="match status" value="1"/>
</dbReference>
<evidence type="ECO:0000256" key="4">
    <source>
        <dbReference type="ARBA" id="ARBA00023015"/>
    </source>
</evidence>
<feature type="binding site" evidence="8">
    <location>
        <position position="112"/>
    </location>
    <ligand>
        <name>Fe cation</name>
        <dbReference type="ChEBI" id="CHEBI:24875"/>
    </ligand>
</feature>
<evidence type="ECO:0000256" key="6">
    <source>
        <dbReference type="ARBA" id="ARBA00023163"/>
    </source>
</evidence>
<dbReference type="GO" id="GO:0045892">
    <property type="term" value="P:negative regulation of DNA-templated transcription"/>
    <property type="evidence" value="ECO:0007669"/>
    <property type="project" value="TreeGrafter"/>
</dbReference>
<evidence type="ECO:0000256" key="3">
    <source>
        <dbReference type="ARBA" id="ARBA00022833"/>
    </source>
</evidence>
<sequence length="150" mass="17256">MQITINDAIRHLQAANIRITKQRELILEHLYLKLSHPTAEELFESIYAAYPKYVSMTTIYKNLRTLKGLGLLKDFHTHHGDILRYDTNTEPHHHLYCVHCSKIQDFTAALPELAEFGNGFRPENAYLEVSGICDSCERLQLQGQSFKVAI</sequence>
<reference evidence="10" key="1">
    <citation type="submission" date="2015-12" db="EMBL/GenBank/DDBJ databases">
        <title>Complete genome sequences of two moderately thermophilic Paenibacillus species.</title>
        <authorList>
            <person name="Butler R.III."/>
            <person name="Wang J."/>
            <person name="Stark B.C."/>
            <person name="Pombert J.-F."/>
        </authorList>
    </citation>
    <scope>NUCLEOTIDE SEQUENCE [LARGE SCALE GENOMIC DNA]</scope>
    <source>
        <strain evidence="10">32O-Y</strain>
    </source>
</reference>
<keyword evidence="10" id="KW-1185">Reference proteome</keyword>
<organism evidence="9 10">
    <name type="scientific">Paenibacillus naphthalenovorans</name>
    <dbReference type="NCBI Taxonomy" id="162209"/>
    <lineage>
        <taxon>Bacteria</taxon>
        <taxon>Bacillati</taxon>
        <taxon>Bacillota</taxon>
        <taxon>Bacilli</taxon>
        <taxon>Bacillales</taxon>
        <taxon>Paenibacillaceae</taxon>
        <taxon>Paenibacillus</taxon>
    </lineage>
</organism>
<reference evidence="9 10" key="2">
    <citation type="journal article" date="2016" name="Genome Announc.">
        <title>Complete Genome Sequences of Two Interactive Moderate Thermophiles, Paenibacillus napthalenovorans 32O-Y and Paenibacillus sp. 32O-W.</title>
        <authorList>
            <person name="Butler R.R.III."/>
            <person name="Wang J."/>
            <person name="Stark B.C."/>
            <person name="Pombert J.F."/>
        </authorList>
    </citation>
    <scope>NUCLEOTIDE SEQUENCE [LARGE SCALE GENOMIC DNA]</scope>
    <source>
        <strain evidence="9 10">32O-Y</strain>
    </source>
</reference>
<protein>
    <submittedName>
        <fullName evidence="9">Ferric-uptake regulator</fullName>
    </submittedName>
</protein>
<dbReference type="STRING" id="162209.IJ22_36020"/>
<dbReference type="PANTHER" id="PTHR33202">
    <property type="entry name" value="ZINC UPTAKE REGULATION PROTEIN"/>
    <property type="match status" value="1"/>
</dbReference>
<dbReference type="CDD" id="cd07153">
    <property type="entry name" value="Fur_like"/>
    <property type="match status" value="1"/>
</dbReference>
<evidence type="ECO:0000256" key="8">
    <source>
        <dbReference type="PIRSR" id="PIRSR602481-2"/>
    </source>
</evidence>
<dbReference type="KEGG" id="pnp:IJ22_36020"/>
<keyword evidence="5" id="KW-0238">DNA-binding</keyword>
<evidence type="ECO:0000313" key="9">
    <source>
        <dbReference type="EMBL" id="ALS23940.1"/>
    </source>
</evidence>
<dbReference type="RefSeq" id="WP_054817558.1">
    <property type="nucleotide sequence ID" value="NZ_BJCS01000005.1"/>
</dbReference>
<feature type="binding site" evidence="7">
    <location>
        <position position="100"/>
    </location>
    <ligand>
        <name>Zn(2+)</name>
        <dbReference type="ChEBI" id="CHEBI:29105"/>
    </ligand>
</feature>
<dbReference type="GO" id="GO:0008270">
    <property type="term" value="F:zinc ion binding"/>
    <property type="evidence" value="ECO:0007669"/>
    <property type="project" value="TreeGrafter"/>
</dbReference>
<proteinExistence type="inferred from homology"/>
<dbReference type="InterPro" id="IPR036390">
    <property type="entry name" value="WH_DNA-bd_sf"/>
</dbReference>
<feature type="binding site" evidence="7">
    <location>
        <position position="136"/>
    </location>
    <ligand>
        <name>Zn(2+)</name>
        <dbReference type="ChEBI" id="CHEBI:29105"/>
    </ligand>
</feature>
<dbReference type="PANTHER" id="PTHR33202:SF7">
    <property type="entry name" value="FERRIC UPTAKE REGULATION PROTEIN"/>
    <property type="match status" value="1"/>
</dbReference>
<dbReference type="SUPFAM" id="SSF46785">
    <property type="entry name" value="Winged helix' DNA-binding domain"/>
    <property type="match status" value="1"/>
</dbReference>
<dbReference type="Gene3D" id="1.10.10.10">
    <property type="entry name" value="Winged helix-like DNA-binding domain superfamily/Winged helix DNA-binding domain"/>
    <property type="match status" value="1"/>
</dbReference>
<keyword evidence="3 7" id="KW-0862">Zinc</keyword>
<dbReference type="InterPro" id="IPR002481">
    <property type="entry name" value="FUR"/>
</dbReference>
<keyword evidence="7" id="KW-0479">Metal-binding</keyword>
<evidence type="ECO:0000256" key="5">
    <source>
        <dbReference type="ARBA" id="ARBA00023125"/>
    </source>
</evidence>
<dbReference type="OrthoDB" id="8659436at2"/>
<dbReference type="GO" id="GO:0003700">
    <property type="term" value="F:DNA-binding transcription factor activity"/>
    <property type="evidence" value="ECO:0007669"/>
    <property type="project" value="InterPro"/>
</dbReference>
<dbReference type="Pfam" id="PF01475">
    <property type="entry name" value="FUR"/>
    <property type="match status" value="1"/>
</dbReference>
<gene>
    <name evidence="9" type="ORF">IJ22_36020</name>
</gene>
<evidence type="ECO:0000256" key="7">
    <source>
        <dbReference type="PIRSR" id="PIRSR602481-1"/>
    </source>
</evidence>
<feature type="binding site" evidence="7">
    <location>
        <position position="133"/>
    </location>
    <ligand>
        <name>Zn(2+)</name>
        <dbReference type="ChEBI" id="CHEBI:29105"/>
    </ligand>
</feature>
<name>A0A0U2W5U8_9BACL</name>
<keyword evidence="2" id="KW-0678">Repressor</keyword>